<keyword evidence="1" id="KW-0175">Coiled coil</keyword>
<feature type="coiled-coil region" evidence="1">
    <location>
        <begin position="695"/>
        <end position="743"/>
    </location>
</feature>
<evidence type="ECO:0000256" key="2">
    <source>
        <dbReference type="SAM" id="MobiDB-lite"/>
    </source>
</evidence>
<evidence type="ECO:0000256" key="1">
    <source>
        <dbReference type="SAM" id="Coils"/>
    </source>
</evidence>
<protein>
    <recommendedName>
        <fullName evidence="5">Hamartin protein</fullName>
    </recommendedName>
</protein>
<sequence length="1174" mass="133468">MTDILKQINLLESQDSRVSDDARQALSLQINLGNGIYQLVYYYGKTHSDRALDLLCKIREPHDKTFLDSLLDTIREKRIMATLDLLGQIVQTAPSWTPKIALHPVFKAILQYGVNTKELEECIGVLLFATALLPHCCSFPLDVLNALFHTFIESCQIYRNKWLMLDDQKSGENWDRADVAHIAFAIREMFHAIYGIYPTNFISYLRNHFVDKAGGAKRRDVATYVLCPLLAGVRLHPNLILVGKDKELSKERWHQREPHDFLDDCRRNVIGKIPVQIVNDGFDVCSDPGSPPEPHDTLPQLFSSNTSISNGWPNEDSQNDLLNALNTPIGSSRNASPQRRSAGDEDWGTIVITNEEKRRRSVDGGGIRSIRNSIGSFFKRDRGSDMNSIVSSPHRVVEYVADISEDQNMDEAEEAEEALVFLTQSGEQCSGDNIRQGWSTADMAGIVTLDAFMTRSPLEKIPPIADRNDHMNDGLRIAQAAQAAVLASRRDRCAANPDTDDSVVRSRSASFLFDSPHVDDRDRSNAQEREKHNDSDCAPNNENTEGVRNRFSIGSFFSKLNSVVDFLPVLHGFMLIVHTFLQAKICHVRVTSCPNVTGENRAPIGLVRAEITTKASQTNLLERFPYLRLIQNPGKEHYAEIEANLESGHELRRATYMEKSRDFHQCLKELGLADRLPGRIYDDMSHITEGLPMEKQVTEAELEQLKENLHAMSCERKELISALSGLRRSLDMEKRNRAAAEGEMLDKMKELEAECYCLSSKLYEATSQRESAYSEAKQWKSQIDQCRRRADDAEEQTRILRLQLGTLETKIQELKKAQSVNQQLRDHIRMVYTLVCFAGLVILKTFLKLESRCEEERCMRLRNRNVKRERLKHDLEQLEAQLIEERIAAEEFKTRASEWEHVCKTESMRSTELKGLLDRATNEIASQQWVSLQLLREQKDAAEQKFLSLQAVVRRQEEHIFDLYRRLEELEDNLKRSQNGISNSSEQLPTTHVPSEIRSFDSSLSDIYVPRDVLCGTSPAEHRSSIIVIVKVVEKILIALLNFMKSIGVLRRFAHVNRITVIGLQFMVIPHNVNMETFFGFREVATSTSALDQRLAVSSSHASLTKSELAEKLTSRKIYYRKVAYGNFLLVDCVFCGVELSCYISGLDNTTTCVMCHVSVPFDIYMVPSLLFLL</sequence>
<reference evidence="3 4" key="1">
    <citation type="submission" date="2013-11" db="EMBL/GenBank/DDBJ databases">
        <title>Draft genome of the bovine lungworm Dictyocaulus viviparus.</title>
        <authorList>
            <person name="Mitreva M."/>
        </authorList>
    </citation>
    <scope>NUCLEOTIDE SEQUENCE [LARGE SCALE GENOMIC DNA]</scope>
    <source>
        <strain evidence="3 4">HannoverDv2000</strain>
    </source>
</reference>
<dbReference type="AlphaFoldDB" id="A0A0D8XYZ7"/>
<feature type="compositionally biased region" description="Basic and acidic residues" evidence="2">
    <location>
        <begin position="516"/>
        <end position="535"/>
    </location>
</feature>
<feature type="coiled-coil region" evidence="1">
    <location>
        <begin position="769"/>
        <end position="827"/>
    </location>
</feature>
<feature type="compositionally biased region" description="Polar residues" evidence="2">
    <location>
        <begin position="300"/>
        <end position="339"/>
    </location>
</feature>
<dbReference type="EMBL" id="KN716249">
    <property type="protein sequence ID" value="KJH48989.1"/>
    <property type="molecule type" value="Genomic_DNA"/>
</dbReference>
<feature type="coiled-coil region" evidence="1">
    <location>
        <begin position="932"/>
        <end position="987"/>
    </location>
</feature>
<dbReference type="PANTHER" id="PTHR15154:SF2">
    <property type="entry name" value="HAMARTIN"/>
    <property type="match status" value="1"/>
</dbReference>
<evidence type="ECO:0000313" key="4">
    <source>
        <dbReference type="Proteomes" id="UP000053766"/>
    </source>
</evidence>
<reference evidence="4" key="2">
    <citation type="journal article" date="2016" name="Sci. Rep.">
        <title>Dictyocaulus viviparus genome, variome and transcriptome elucidate lungworm biology and support future intervention.</title>
        <authorList>
            <person name="McNulty S.N."/>
            <person name="Strube C."/>
            <person name="Rosa B.A."/>
            <person name="Martin J.C."/>
            <person name="Tyagi R."/>
            <person name="Choi Y.J."/>
            <person name="Wang Q."/>
            <person name="Hallsworth Pepin K."/>
            <person name="Zhang X."/>
            <person name="Ozersky P."/>
            <person name="Wilson R.K."/>
            <person name="Sternberg P.W."/>
            <person name="Gasser R.B."/>
            <person name="Mitreva M."/>
        </authorList>
    </citation>
    <scope>NUCLEOTIDE SEQUENCE [LARGE SCALE GENOMIC DNA]</scope>
    <source>
        <strain evidence="4">HannoverDv2000</strain>
    </source>
</reference>
<dbReference type="GO" id="GO:0032007">
    <property type="term" value="P:negative regulation of TOR signaling"/>
    <property type="evidence" value="ECO:0007669"/>
    <property type="project" value="TreeGrafter"/>
</dbReference>
<gene>
    <name evidence="3" type="ORF">DICVIV_04888</name>
</gene>
<proteinExistence type="predicted"/>
<evidence type="ECO:0008006" key="5">
    <source>
        <dbReference type="Google" id="ProtNLM"/>
    </source>
</evidence>
<feature type="region of interest" description="Disordered" evidence="2">
    <location>
        <begin position="514"/>
        <end position="544"/>
    </location>
</feature>
<dbReference type="Proteomes" id="UP000053766">
    <property type="component" value="Unassembled WGS sequence"/>
</dbReference>
<name>A0A0D8XYZ7_DICVI</name>
<accession>A0A0D8XYZ7</accession>
<dbReference type="GO" id="GO:0051726">
    <property type="term" value="P:regulation of cell cycle"/>
    <property type="evidence" value="ECO:0007669"/>
    <property type="project" value="TreeGrafter"/>
</dbReference>
<dbReference type="PANTHER" id="PTHR15154">
    <property type="entry name" value="HAMARTIN"/>
    <property type="match status" value="1"/>
</dbReference>
<dbReference type="Pfam" id="PF04388">
    <property type="entry name" value="Hamartin"/>
    <property type="match status" value="1"/>
</dbReference>
<dbReference type="OrthoDB" id="6022054at2759"/>
<feature type="region of interest" description="Disordered" evidence="2">
    <location>
        <begin position="287"/>
        <end position="346"/>
    </location>
</feature>
<feature type="coiled-coil region" evidence="1">
    <location>
        <begin position="861"/>
        <end position="895"/>
    </location>
</feature>
<evidence type="ECO:0000313" key="3">
    <source>
        <dbReference type="EMBL" id="KJH48989.1"/>
    </source>
</evidence>
<organism evidence="3 4">
    <name type="scientific">Dictyocaulus viviparus</name>
    <name type="common">Bovine lungworm</name>
    <dbReference type="NCBI Taxonomy" id="29172"/>
    <lineage>
        <taxon>Eukaryota</taxon>
        <taxon>Metazoa</taxon>
        <taxon>Ecdysozoa</taxon>
        <taxon>Nematoda</taxon>
        <taxon>Chromadorea</taxon>
        <taxon>Rhabditida</taxon>
        <taxon>Rhabditina</taxon>
        <taxon>Rhabditomorpha</taxon>
        <taxon>Strongyloidea</taxon>
        <taxon>Metastrongylidae</taxon>
        <taxon>Dictyocaulus</taxon>
    </lineage>
</organism>
<keyword evidence="4" id="KW-1185">Reference proteome</keyword>
<dbReference type="GO" id="GO:0033596">
    <property type="term" value="C:TSC1-TSC2 complex"/>
    <property type="evidence" value="ECO:0007669"/>
    <property type="project" value="TreeGrafter"/>
</dbReference>
<dbReference type="InterPro" id="IPR007483">
    <property type="entry name" value="Hamartin"/>
</dbReference>
<dbReference type="STRING" id="29172.A0A0D8XYZ7"/>